<reference evidence="2 3" key="1">
    <citation type="submission" date="2016-10" db="EMBL/GenBank/DDBJ databases">
        <authorList>
            <person name="de Groot N.N."/>
        </authorList>
    </citation>
    <scope>NUCLEOTIDE SEQUENCE [LARGE SCALE GENOMIC DNA]</scope>
    <source>
        <strain evidence="2 3">DSM 21800</strain>
    </source>
</reference>
<sequence length="122" mass="13049">MGIYEEIDGLPHDDPRWMSLLTETVDHLEQQAPVARRAADPAPGSAPPGPGLSGSGLRADLVRLAAIASTWAEKLGTACDHYGFVRSFRNRAIGGGSGAFEIRERVMCTRCGESFGDHTGRP</sequence>
<dbReference type="Proteomes" id="UP000199103">
    <property type="component" value="Chromosome I"/>
</dbReference>
<keyword evidence="3" id="KW-1185">Reference proteome</keyword>
<dbReference type="RefSeq" id="WP_091529130.1">
    <property type="nucleotide sequence ID" value="NZ_LT629772.1"/>
</dbReference>
<evidence type="ECO:0000256" key="1">
    <source>
        <dbReference type="SAM" id="MobiDB-lite"/>
    </source>
</evidence>
<proteinExistence type="predicted"/>
<protein>
    <submittedName>
        <fullName evidence="2">Uncharacterized protein</fullName>
    </submittedName>
</protein>
<feature type="compositionally biased region" description="Low complexity" evidence="1">
    <location>
        <begin position="32"/>
        <end position="43"/>
    </location>
</feature>
<evidence type="ECO:0000313" key="3">
    <source>
        <dbReference type="Proteomes" id="UP000199103"/>
    </source>
</evidence>
<dbReference type="STRING" id="630515.SAMN04489812_5257"/>
<feature type="region of interest" description="Disordered" evidence="1">
    <location>
        <begin position="29"/>
        <end position="54"/>
    </location>
</feature>
<accession>A0A1H1ZJI2</accession>
<dbReference type="EMBL" id="LT629772">
    <property type="protein sequence ID" value="SDT33727.1"/>
    <property type="molecule type" value="Genomic_DNA"/>
</dbReference>
<gene>
    <name evidence="2" type="ORF">SAMN04489812_5257</name>
</gene>
<name>A0A1H1ZJI2_9ACTN</name>
<organism evidence="2 3">
    <name type="scientific">Microlunatus soli</name>
    <dbReference type="NCBI Taxonomy" id="630515"/>
    <lineage>
        <taxon>Bacteria</taxon>
        <taxon>Bacillati</taxon>
        <taxon>Actinomycetota</taxon>
        <taxon>Actinomycetes</taxon>
        <taxon>Propionibacteriales</taxon>
        <taxon>Propionibacteriaceae</taxon>
        <taxon>Microlunatus</taxon>
    </lineage>
</organism>
<dbReference type="AlphaFoldDB" id="A0A1H1ZJI2"/>
<evidence type="ECO:0000313" key="2">
    <source>
        <dbReference type="EMBL" id="SDT33727.1"/>
    </source>
</evidence>